<keyword evidence="1" id="KW-0812">Transmembrane</keyword>
<dbReference type="EMBL" id="AFHG01000052">
    <property type="protein sequence ID" value="EGK71443.1"/>
    <property type="molecule type" value="Genomic_DNA"/>
</dbReference>
<evidence type="ECO:0000259" key="2">
    <source>
        <dbReference type="Pfam" id="PF24604"/>
    </source>
</evidence>
<dbReference type="InterPro" id="IPR057306">
    <property type="entry name" value="B-barrel_PelB_C"/>
</dbReference>
<feature type="transmembrane region" description="Helical" evidence="1">
    <location>
        <begin position="21"/>
        <end position="40"/>
    </location>
</feature>
<sequence length="1241" mass="139023">MLRRSSYAAASVERPRLVAPHVLLAIGLLVGVLFTVLFPYRALVQYTLNATRGDALTLAYLRNLLRTDPLNPELRLALVRQSIARRDYEQARADLAPLLASPADRETLTEARWVEWTLYESELLSAPPFSARHAELEAQLPQRLRNAVTVDGLTDDNRMSLVQRALSRGQALLALELIATFRRNGDDIDPRLYGQAAAEMLGHGEYEGAARMLLLQRSREPDAAKRRALFLQALRTLQSGNRLDLALDIADRELGELENDTEVMYFLVTLARAANRPDAAARYAKRMLQLSLERQLRRSQFAAAGLDVLPWRVAAGGGPELPFDDRIYTLGYEAFLGNRQLEDAERVAQSAVRQAPDDLRWRERLATVQEWMGKPQEALDQWSQIARRSGREDAWDAVLRLAPGLLDDDALLPALEYRLRQRPHDLRFMGEIVALHERAGRPREAIAFLQRAAGDTPSVAELQMLADLAERAADIELARRTLARLDALLPPDPARAARRAALFILDSRFDDALQVMETAKVAAGDDQRDFWRLYVALAQLVQDDDRARSALERVTRFDDSDAFEQGDLVDLLSDVSPLAAAREAERGWRRFGGSVWFLRTLELYAAAGQPAELARLFGELQQPAQAAQRAEAERSAAFLQRRAQWHLDGGRRVEAFADLSAALKVEPESASVRTTLLWLLIDGNDTRMLRELLARHEQVWARDEALHDALAAAWQALSRPQVALDRYLLPRIGARRDDFLWMMNVADALEQNGDVDRAWRVRQMLWKKERPRLAELGADDVGRLQRQARVRLARTLAPGDAANALLREVMRLDRDPDGRWLPAARELALSAFIDRGEFDAVRGFLWQQYGRSLNRPLWADITAALAQGDVAAVGALLDTWDERLPRYDRVNSARMVGDLRLAQSAAFDTLDAQRDDAPLHLQLSDALLDFSHRFDLDIAQRTLGGVDERQSSATLDMAVAPDLRMSLEFGSITRDRGDNAQFSATPGESGYLLARLAWQHDDGVTRILIGQRDGFETIHPLALEREQRIDSRLSATVGIGLHMPATENLGLRMAGMRDQIDLRANYRVARDDRIGLQFGSYRYQAQNGLDIGRGRLWQVEAAHAIRTELPDLEVSAYVAGYQFSRADIDLADARAVEVRQRLFAGSGLDATALRPQSFTLQGVRLTHNIRLLRDYTKALRPFGSIGVSNNSVAGAGYDVSLGVAGSVLGTDHFSLSWRQDKGGGGIFARTTEFALHYRLFF</sequence>
<proteinExistence type="predicted"/>
<keyword evidence="4" id="KW-1185">Reference proteome</keyword>
<name>F5REW2_METUF</name>
<keyword evidence="1" id="KW-1133">Transmembrane helix</keyword>
<accession>F5REW2</accession>
<reference evidence="3 4" key="1">
    <citation type="journal article" date="2011" name="J. Bacteriol.">
        <title>Genome sequence of Methyloversatilis universalis FAM5T, a methylotrophic representative of the order Rhodocyclales.</title>
        <authorList>
            <person name="Kittichotirat W."/>
            <person name="Good N.M."/>
            <person name="Hall R."/>
            <person name="Bringel F."/>
            <person name="Lajus A."/>
            <person name="Medigue C."/>
            <person name="Smalley N.E."/>
            <person name="Beck D."/>
            <person name="Bumgarner R."/>
            <person name="Vuilleumier S."/>
            <person name="Kalyuzhnaya M.G."/>
        </authorList>
    </citation>
    <scope>NUCLEOTIDE SEQUENCE [LARGE SCALE GENOMIC DNA]</scope>
    <source>
        <strain evidence="4">ATCC BAA-1314 / JCM 13912 / FAM5</strain>
    </source>
</reference>
<gene>
    <name evidence="3" type="ORF">METUNv1_02837</name>
</gene>
<dbReference type="OrthoDB" id="6072349at2"/>
<comment type="caution">
    <text evidence="3">The sequence shown here is derived from an EMBL/GenBank/DDBJ whole genome shotgun (WGS) entry which is preliminary data.</text>
</comment>
<dbReference type="STRING" id="1000565.METUNv1_02837"/>
<protein>
    <submittedName>
        <fullName evidence="3">Tetratricopeptide TPR_2 repeat protein</fullName>
    </submittedName>
</protein>
<evidence type="ECO:0000313" key="3">
    <source>
        <dbReference type="EMBL" id="EGK71443.1"/>
    </source>
</evidence>
<dbReference type="eggNOG" id="COG4235">
    <property type="taxonomic scope" value="Bacteria"/>
</dbReference>
<organism evidence="3 4">
    <name type="scientific">Methyloversatilis universalis (strain ATCC BAA-1314 / DSM 25237 / JCM 13912 / CCUG 52030 / FAM5)</name>
    <dbReference type="NCBI Taxonomy" id="1000565"/>
    <lineage>
        <taxon>Bacteria</taxon>
        <taxon>Pseudomonadati</taxon>
        <taxon>Pseudomonadota</taxon>
        <taxon>Betaproteobacteria</taxon>
        <taxon>Nitrosomonadales</taxon>
        <taxon>Sterolibacteriaceae</taxon>
        <taxon>Methyloversatilis</taxon>
    </lineage>
</organism>
<dbReference type="eggNOG" id="COG2909">
    <property type="taxonomic scope" value="Bacteria"/>
</dbReference>
<evidence type="ECO:0000313" key="4">
    <source>
        <dbReference type="Proteomes" id="UP000005019"/>
    </source>
</evidence>
<dbReference type="InterPro" id="IPR011990">
    <property type="entry name" value="TPR-like_helical_dom_sf"/>
</dbReference>
<dbReference type="SUPFAM" id="SSF48452">
    <property type="entry name" value="TPR-like"/>
    <property type="match status" value="2"/>
</dbReference>
<dbReference type="Proteomes" id="UP000005019">
    <property type="component" value="Unassembled WGS sequence"/>
</dbReference>
<dbReference type="AlphaFoldDB" id="F5REW2"/>
<feature type="domain" description="PelB C-terminal" evidence="2">
    <location>
        <begin position="929"/>
        <end position="1240"/>
    </location>
</feature>
<dbReference type="Pfam" id="PF13429">
    <property type="entry name" value="TPR_15"/>
    <property type="match status" value="1"/>
</dbReference>
<evidence type="ECO:0000256" key="1">
    <source>
        <dbReference type="SAM" id="Phobius"/>
    </source>
</evidence>
<dbReference type="Pfam" id="PF24604">
    <property type="entry name" value="B-barrel_PelB_C"/>
    <property type="match status" value="1"/>
</dbReference>
<dbReference type="RefSeq" id="WP_008062831.1">
    <property type="nucleotide sequence ID" value="NZ_AFHG01000052.1"/>
</dbReference>
<keyword evidence="1" id="KW-0472">Membrane</keyword>
<dbReference type="Gene3D" id="1.25.40.10">
    <property type="entry name" value="Tetratricopeptide repeat domain"/>
    <property type="match status" value="2"/>
</dbReference>